<reference evidence="1 2" key="1">
    <citation type="submission" date="2018-11" db="EMBL/GenBank/DDBJ databases">
        <title>Genome sequencing and assembly of Clostridium tagluense strain A121.</title>
        <authorList>
            <person name="Murakami T."/>
            <person name="Segawa T."/>
            <person name="Shcherbakova V.A."/>
            <person name="Mori H."/>
            <person name="Yoshimura Y."/>
        </authorList>
    </citation>
    <scope>NUCLEOTIDE SEQUENCE [LARGE SCALE GENOMIC DNA]</scope>
    <source>
        <strain evidence="1 2">A121</strain>
    </source>
</reference>
<dbReference type="OrthoDB" id="2448563at2"/>
<organism evidence="1 2">
    <name type="scientific">Clostridium tagluense</name>
    <dbReference type="NCBI Taxonomy" id="360422"/>
    <lineage>
        <taxon>Bacteria</taxon>
        <taxon>Bacillati</taxon>
        <taxon>Bacillota</taxon>
        <taxon>Clostridia</taxon>
        <taxon>Eubacteriales</taxon>
        <taxon>Clostridiaceae</taxon>
        <taxon>Clostridium</taxon>
    </lineage>
</organism>
<dbReference type="EMBL" id="BHYK01000003">
    <property type="protein sequence ID" value="GCD09010.1"/>
    <property type="molecule type" value="Genomic_DNA"/>
</dbReference>
<dbReference type="Gene3D" id="3.40.50.1820">
    <property type="entry name" value="alpha/beta hydrolase"/>
    <property type="match status" value="1"/>
</dbReference>
<keyword evidence="2" id="KW-1185">Reference proteome</keyword>
<dbReference type="InterPro" id="IPR029058">
    <property type="entry name" value="AB_hydrolase_fold"/>
</dbReference>
<comment type="caution">
    <text evidence="1">The sequence shown here is derived from an EMBL/GenBank/DDBJ whole genome shotgun (WGS) entry which is preliminary data.</text>
</comment>
<accession>A0A401UHI0</accession>
<name>A0A401UHI0_9CLOT</name>
<dbReference type="Proteomes" id="UP000287872">
    <property type="component" value="Unassembled WGS sequence"/>
</dbReference>
<evidence type="ECO:0008006" key="3">
    <source>
        <dbReference type="Google" id="ProtNLM"/>
    </source>
</evidence>
<proteinExistence type="predicted"/>
<dbReference type="InterPro" id="IPR022605">
    <property type="entry name" value="DUF2920"/>
</dbReference>
<evidence type="ECO:0000313" key="2">
    <source>
        <dbReference type="Proteomes" id="UP000287872"/>
    </source>
</evidence>
<protein>
    <recommendedName>
        <fullName evidence="3">DUF2920 domain-containing protein</fullName>
    </recommendedName>
</protein>
<evidence type="ECO:0000313" key="1">
    <source>
        <dbReference type="EMBL" id="GCD09010.1"/>
    </source>
</evidence>
<gene>
    <name evidence="1" type="ORF">Ctaglu_06330</name>
</gene>
<dbReference type="SUPFAM" id="SSF53474">
    <property type="entry name" value="alpha/beta-Hydrolases"/>
    <property type="match status" value="1"/>
</dbReference>
<dbReference type="RefSeq" id="WP_124998024.1">
    <property type="nucleotide sequence ID" value="NZ_BHYK01000003.1"/>
</dbReference>
<dbReference type="AlphaFoldDB" id="A0A401UHI0"/>
<dbReference type="Pfam" id="PF11144">
    <property type="entry name" value="DUF2920"/>
    <property type="match status" value="1"/>
</dbReference>
<sequence>MAKEYCISEYAHNSIYTYNKVKDNYKDRKINIYFSEPDEGINSDTGILLFIAGFGGNAGSNVYKKMRNEIADKYNLVTIQCDYFGWQFMQQADKIKVPNLDINKMNQVFNKEDMEKIYKAGKLDFDEFLKQGIKYDLNVTVNADLSGETLEDFNDMGIMQTIDNITAVLKVMAILYDNGYEFNAKKVIAYGHSHGAYLSYLCNAFAPTLFSLIIDNSAWIYPAYLKGNRYFIHNVDKFTLNVEFDYLAKKIDIDKELLSLPHIYSNFKNMCKIICYHGTTDNLISDSEKSKFCETVENCEYNEISLDKVDGHIFKSTNHGLGADFFKLFDFTYKKVEKNFEKGKFIELQNDVIIETNKGEYLINYEDILPEFIELKG</sequence>